<dbReference type="OrthoDB" id="1903608at2759"/>
<evidence type="ECO:0000259" key="1">
    <source>
        <dbReference type="PROSITE" id="PS50994"/>
    </source>
</evidence>
<dbReference type="GO" id="GO:0015074">
    <property type="term" value="P:DNA integration"/>
    <property type="evidence" value="ECO:0007669"/>
    <property type="project" value="InterPro"/>
</dbReference>
<dbReference type="PANTHER" id="PTHR48475">
    <property type="entry name" value="RIBONUCLEASE H"/>
    <property type="match status" value="1"/>
</dbReference>
<protein>
    <recommendedName>
        <fullName evidence="1">Integrase catalytic domain-containing protein</fullName>
    </recommendedName>
</protein>
<evidence type="ECO:0000313" key="2">
    <source>
        <dbReference type="RefSeq" id="XP_016508032.1"/>
    </source>
</evidence>
<dbReference type="PANTHER" id="PTHR48475:SF1">
    <property type="entry name" value="RNASE H TYPE-1 DOMAIN-CONTAINING PROTEIN"/>
    <property type="match status" value="1"/>
</dbReference>
<name>A0A1S4D3P3_TOBAC</name>
<dbReference type="OMA" id="RVTHKIG"/>
<gene>
    <name evidence="2" type="primary">LOC107825665</name>
</gene>
<proteinExistence type="predicted"/>
<dbReference type="RefSeq" id="XP_016508032.1">
    <property type="nucleotide sequence ID" value="XM_016652546.1"/>
</dbReference>
<dbReference type="KEGG" id="nta:107825665"/>
<sequence>MSKYRVTHKIGTPYHAQTSGQVEVANRELKRILEKTVSVSRKYWSDKLDEALWTYRIAFKTTIGTSPFKLVYGMSCHLPVEIEHKAYWAIKALNLDLSLAGDHMLEQMNELEEFRLDGYKSARIFK</sequence>
<accession>A0A1S4D3P3</accession>
<dbReference type="Gene3D" id="3.30.420.10">
    <property type="entry name" value="Ribonuclease H-like superfamily/Ribonuclease H"/>
    <property type="match status" value="1"/>
</dbReference>
<reference evidence="2" key="1">
    <citation type="submission" date="2025-08" db="UniProtKB">
        <authorList>
            <consortium name="RefSeq"/>
        </authorList>
    </citation>
    <scope>IDENTIFICATION</scope>
</reference>
<dbReference type="InterPro" id="IPR012337">
    <property type="entry name" value="RNaseH-like_sf"/>
</dbReference>
<dbReference type="PROSITE" id="PS50994">
    <property type="entry name" value="INTEGRASE"/>
    <property type="match status" value="1"/>
</dbReference>
<dbReference type="GO" id="GO:0003676">
    <property type="term" value="F:nucleic acid binding"/>
    <property type="evidence" value="ECO:0007669"/>
    <property type="project" value="InterPro"/>
</dbReference>
<dbReference type="InterPro" id="IPR001584">
    <property type="entry name" value="Integrase_cat-core"/>
</dbReference>
<feature type="domain" description="Integrase catalytic" evidence="1">
    <location>
        <begin position="1"/>
        <end position="75"/>
    </location>
</feature>
<dbReference type="PaxDb" id="4097-A0A1S4D3P3"/>
<dbReference type="AlphaFoldDB" id="A0A1S4D3P3"/>
<dbReference type="STRING" id="4097.A0A1S4D3P3"/>
<organism evidence="2">
    <name type="scientific">Nicotiana tabacum</name>
    <name type="common">Common tobacco</name>
    <dbReference type="NCBI Taxonomy" id="4097"/>
    <lineage>
        <taxon>Eukaryota</taxon>
        <taxon>Viridiplantae</taxon>
        <taxon>Streptophyta</taxon>
        <taxon>Embryophyta</taxon>
        <taxon>Tracheophyta</taxon>
        <taxon>Spermatophyta</taxon>
        <taxon>Magnoliopsida</taxon>
        <taxon>eudicotyledons</taxon>
        <taxon>Gunneridae</taxon>
        <taxon>Pentapetalae</taxon>
        <taxon>asterids</taxon>
        <taxon>lamiids</taxon>
        <taxon>Solanales</taxon>
        <taxon>Solanaceae</taxon>
        <taxon>Nicotianoideae</taxon>
        <taxon>Nicotianeae</taxon>
        <taxon>Nicotiana</taxon>
    </lineage>
</organism>
<dbReference type="InterPro" id="IPR036397">
    <property type="entry name" value="RNaseH_sf"/>
</dbReference>
<dbReference type="SUPFAM" id="SSF53098">
    <property type="entry name" value="Ribonuclease H-like"/>
    <property type="match status" value="1"/>
</dbReference>